<dbReference type="SFLD" id="SFLDF00003">
    <property type="entry name" value="D-galactonate_dehydratase"/>
    <property type="match status" value="1"/>
</dbReference>
<dbReference type="Pfam" id="PF02746">
    <property type="entry name" value="MR_MLE_N"/>
    <property type="match status" value="1"/>
</dbReference>
<dbReference type="PROSITE" id="PS00909">
    <property type="entry name" value="MR_MLE_2"/>
    <property type="match status" value="1"/>
</dbReference>
<name>A0ABW0VY13_9BACL</name>
<dbReference type="Gene3D" id="3.30.390.10">
    <property type="entry name" value="Enolase-like, N-terminal domain"/>
    <property type="match status" value="1"/>
</dbReference>
<dbReference type="NCBIfam" id="NF010624">
    <property type="entry name" value="PRK14017.1"/>
    <property type="match status" value="1"/>
</dbReference>
<evidence type="ECO:0000313" key="5">
    <source>
        <dbReference type="EMBL" id="MFC5649090.1"/>
    </source>
</evidence>
<organism evidence="5 6">
    <name type="scientific">Paenibacillus solisilvae</name>
    <dbReference type="NCBI Taxonomy" id="2486751"/>
    <lineage>
        <taxon>Bacteria</taxon>
        <taxon>Bacillati</taxon>
        <taxon>Bacillota</taxon>
        <taxon>Bacilli</taxon>
        <taxon>Bacillales</taxon>
        <taxon>Paenibacillaceae</taxon>
        <taxon>Paenibacillus</taxon>
    </lineage>
</organism>
<dbReference type="SMART" id="SM00922">
    <property type="entry name" value="MR_MLE"/>
    <property type="match status" value="1"/>
</dbReference>
<keyword evidence="3 5" id="KW-0456">Lyase</keyword>
<keyword evidence="1" id="KW-0479">Metal-binding</keyword>
<feature type="domain" description="Mandelate racemase/muconate lactonizing enzyme C-terminal" evidence="4">
    <location>
        <begin position="125"/>
        <end position="230"/>
    </location>
</feature>
<dbReference type="InterPro" id="IPR029065">
    <property type="entry name" value="Enolase_C-like"/>
</dbReference>
<evidence type="ECO:0000256" key="1">
    <source>
        <dbReference type="ARBA" id="ARBA00022723"/>
    </source>
</evidence>
<dbReference type="InterPro" id="IPR018110">
    <property type="entry name" value="Mandel_Rmase/mucon_lact_enz_CS"/>
</dbReference>
<evidence type="ECO:0000256" key="2">
    <source>
        <dbReference type="ARBA" id="ARBA00022842"/>
    </source>
</evidence>
<keyword evidence="6" id="KW-1185">Reference proteome</keyword>
<dbReference type="EC" id="4.2.1.6" evidence="5"/>
<dbReference type="SFLD" id="SFLDS00001">
    <property type="entry name" value="Enolase"/>
    <property type="match status" value="1"/>
</dbReference>
<dbReference type="RefSeq" id="WP_379187591.1">
    <property type="nucleotide sequence ID" value="NZ_JBHSOW010000030.1"/>
</dbReference>
<dbReference type="CDD" id="cd03325">
    <property type="entry name" value="D-galactonate_dehydratase"/>
    <property type="match status" value="1"/>
</dbReference>
<dbReference type="SUPFAM" id="SSF54826">
    <property type="entry name" value="Enolase N-terminal domain-like"/>
    <property type="match status" value="1"/>
</dbReference>
<dbReference type="SFLD" id="SFLDG00179">
    <property type="entry name" value="mandelate_racemase"/>
    <property type="match status" value="1"/>
</dbReference>
<evidence type="ECO:0000313" key="6">
    <source>
        <dbReference type="Proteomes" id="UP001596047"/>
    </source>
</evidence>
<proteinExistence type="predicted"/>
<dbReference type="PANTHER" id="PTHR48080">
    <property type="entry name" value="D-GALACTONATE DEHYDRATASE-RELATED"/>
    <property type="match status" value="1"/>
</dbReference>
<dbReference type="GO" id="GO:0008869">
    <property type="term" value="F:galactonate dehydratase activity"/>
    <property type="evidence" value="ECO:0007669"/>
    <property type="project" value="UniProtKB-EC"/>
</dbReference>
<evidence type="ECO:0000256" key="3">
    <source>
        <dbReference type="ARBA" id="ARBA00023239"/>
    </source>
</evidence>
<dbReference type="PANTHER" id="PTHR48080:SF2">
    <property type="entry name" value="D-GALACTONATE DEHYDRATASE"/>
    <property type="match status" value="1"/>
</dbReference>
<evidence type="ECO:0000259" key="4">
    <source>
        <dbReference type="SMART" id="SM00922"/>
    </source>
</evidence>
<accession>A0ABW0VY13</accession>
<dbReference type="Proteomes" id="UP001596047">
    <property type="component" value="Unassembled WGS sequence"/>
</dbReference>
<comment type="caution">
    <text evidence="5">The sequence shown here is derived from an EMBL/GenBank/DDBJ whole genome shotgun (WGS) entry which is preliminary data.</text>
</comment>
<dbReference type="InterPro" id="IPR023592">
    <property type="entry name" value="Galactonate_deHydtase"/>
</dbReference>
<dbReference type="InterPro" id="IPR029017">
    <property type="entry name" value="Enolase-like_N"/>
</dbReference>
<dbReference type="EMBL" id="JBHSOW010000030">
    <property type="protein sequence ID" value="MFC5649090.1"/>
    <property type="molecule type" value="Genomic_DNA"/>
</dbReference>
<dbReference type="PROSITE" id="PS00908">
    <property type="entry name" value="MR_MLE_1"/>
    <property type="match status" value="1"/>
</dbReference>
<dbReference type="Gene3D" id="3.20.20.120">
    <property type="entry name" value="Enolase-like C-terminal domain"/>
    <property type="match status" value="1"/>
</dbReference>
<dbReference type="InterPro" id="IPR013342">
    <property type="entry name" value="Mandelate_racemase_C"/>
</dbReference>
<protein>
    <submittedName>
        <fullName evidence="5">Galactonate dehydratase</fullName>
        <ecNumber evidence="5">4.2.1.6</ecNumber>
    </submittedName>
</protein>
<reference evidence="6" key="1">
    <citation type="journal article" date="2019" name="Int. J. Syst. Evol. Microbiol.">
        <title>The Global Catalogue of Microorganisms (GCM) 10K type strain sequencing project: providing services to taxonomists for standard genome sequencing and annotation.</title>
        <authorList>
            <consortium name="The Broad Institute Genomics Platform"/>
            <consortium name="The Broad Institute Genome Sequencing Center for Infectious Disease"/>
            <person name="Wu L."/>
            <person name="Ma J."/>
        </authorList>
    </citation>
    <scope>NUCLEOTIDE SEQUENCE [LARGE SCALE GENOMIC DNA]</scope>
    <source>
        <strain evidence="6">CGMCC 1.3240</strain>
    </source>
</reference>
<sequence>MKITKLELFQVPPRWLFLKIETDEGISGWGEPVVEGRARTVKTAVEELADYLIGKDPLRIEDHWSAMYRGGFYRGGEVLMSAIAGIDQALWDIKGKYYNAPVYQLLGGACRDKMRIYSWIGGDRPSDVGTAALKAKESGFTAIKMNATEELQYIDSYEKVDQLLAKVALIREMAGPYLGIGIDFHGRVHKPMAKILAKELEPYRIMFIEEPVLPQNNEALREIARASNIPIATGERMFSRWDFKTLLSDGYADIIQPDLSHAGGITECKKIASMAEAYDVAFAPHCPLGPIALAACLQVDATAHNAFIQEQSLGIHYNQGNDLLDYLKDPLLFSYEDGFVKIPQGPGLGIEINEGQVRKMAAISHDWKNPVWRHADGSIAEW</sequence>
<dbReference type="InterPro" id="IPR036849">
    <property type="entry name" value="Enolase-like_C_sf"/>
</dbReference>
<keyword evidence="2" id="KW-0460">Magnesium</keyword>
<dbReference type="InterPro" id="IPR013341">
    <property type="entry name" value="Mandelate_racemase_N_dom"/>
</dbReference>
<dbReference type="SUPFAM" id="SSF51604">
    <property type="entry name" value="Enolase C-terminal domain-like"/>
    <property type="match status" value="1"/>
</dbReference>
<dbReference type="InterPro" id="IPR034593">
    <property type="entry name" value="DgoD-like"/>
</dbReference>
<dbReference type="Pfam" id="PF13378">
    <property type="entry name" value="MR_MLE_C"/>
    <property type="match status" value="1"/>
</dbReference>
<gene>
    <name evidence="5" type="primary">dgoD</name>
    <name evidence="5" type="ORF">ACFPYJ_08090</name>
</gene>